<feature type="non-terminal residue" evidence="9">
    <location>
        <position position="1"/>
    </location>
</feature>
<sequence>MKVSVVCVLLLLAAVCVGVHSEMKMVKLCGREFVRAVIYTCGGSRWRRIPGGGDLPGPGQMSLNPFSQSLNSLEDISSEDSREIFSSSNPLVKREAPLKLERDLNQILTTGCCQFGCNKKDLSFLC</sequence>
<accession>A0A8X8BKZ0</accession>
<evidence type="ECO:0000256" key="7">
    <source>
        <dbReference type="SAM" id="SignalP"/>
    </source>
</evidence>
<organism evidence="9 10">
    <name type="scientific">Polypterus senegalus</name>
    <name type="common">Senegal bichir</name>
    <dbReference type="NCBI Taxonomy" id="55291"/>
    <lineage>
        <taxon>Eukaryota</taxon>
        <taxon>Metazoa</taxon>
        <taxon>Chordata</taxon>
        <taxon>Craniata</taxon>
        <taxon>Vertebrata</taxon>
        <taxon>Euteleostomi</taxon>
        <taxon>Actinopterygii</taxon>
        <taxon>Polypteriformes</taxon>
        <taxon>Polypteridae</taxon>
        <taxon>Polypterus</taxon>
    </lineage>
</organism>
<comment type="subunit">
    <text evidence="3">Heterodimer of a B chain and an A chain linked by two disulfide bonds.</text>
</comment>
<proteinExistence type="inferred from homology"/>
<dbReference type="GO" id="GO:0005576">
    <property type="term" value="C:extracellular region"/>
    <property type="evidence" value="ECO:0007669"/>
    <property type="project" value="UniProtKB-SubCell"/>
</dbReference>
<evidence type="ECO:0000256" key="5">
    <source>
        <dbReference type="ARBA" id="ARBA00022702"/>
    </source>
</evidence>
<evidence type="ECO:0000256" key="6">
    <source>
        <dbReference type="ARBA" id="ARBA00023157"/>
    </source>
</evidence>
<dbReference type="PANTHER" id="PTHR20968:SF2">
    <property type="entry name" value="INSULIN-LIKE PEPTIDE INSL5"/>
    <property type="match status" value="1"/>
</dbReference>
<keyword evidence="5" id="KW-0372">Hormone</keyword>
<dbReference type="PROSITE" id="PS00262">
    <property type="entry name" value="INSULIN"/>
    <property type="match status" value="1"/>
</dbReference>
<comment type="similarity">
    <text evidence="2">Belongs to the insulin family.</text>
</comment>
<evidence type="ECO:0000256" key="3">
    <source>
        <dbReference type="ARBA" id="ARBA00011207"/>
    </source>
</evidence>
<dbReference type="GO" id="GO:0005179">
    <property type="term" value="F:hormone activity"/>
    <property type="evidence" value="ECO:0007669"/>
    <property type="project" value="UniProtKB-KW"/>
</dbReference>
<dbReference type="InterPro" id="IPR051777">
    <property type="entry name" value="Insulin-like_neuro_ligands"/>
</dbReference>
<feature type="domain" description="Insulin-like" evidence="8">
    <location>
        <begin position="26"/>
        <end position="126"/>
    </location>
</feature>
<feature type="non-terminal residue" evidence="9">
    <location>
        <position position="126"/>
    </location>
</feature>
<keyword evidence="6" id="KW-1015">Disulfide bond</keyword>
<keyword evidence="7" id="KW-0732">Signal</keyword>
<dbReference type="CDD" id="cd04365">
    <property type="entry name" value="IlGF_relaxin_like"/>
    <property type="match status" value="1"/>
</dbReference>
<evidence type="ECO:0000313" key="9">
    <source>
        <dbReference type="EMBL" id="KAG2461653.1"/>
    </source>
</evidence>
<keyword evidence="10" id="KW-1185">Reference proteome</keyword>
<evidence type="ECO:0000313" key="10">
    <source>
        <dbReference type="Proteomes" id="UP000886611"/>
    </source>
</evidence>
<dbReference type="GO" id="GO:0001664">
    <property type="term" value="F:G protein-coupled receptor binding"/>
    <property type="evidence" value="ECO:0007669"/>
    <property type="project" value="TreeGrafter"/>
</dbReference>
<name>A0A8X8BKZ0_POLSE</name>
<evidence type="ECO:0000259" key="8">
    <source>
        <dbReference type="SMART" id="SM00078"/>
    </source>
</evidence>
<evidence type="ECO:0000256" key="1">
    <source>
        <dbReference type="ARBA" id="ARBA00004613"/>
    </source>
</evidence>
<dbReference type="InterPro" id="IPR036438">
    <property type="entry name" value="Insulin-like_sf"/>
</dbReference>
<comment type="subcellular location">
    <subcellularLocation>
        <location evidence="1">Secreted</location>
    </subcellularLocation>
</comment>
<dbReference type="PANTHER" id="PTHR20968">
    <property type="entry name" value="ILGF DOMAIN-CONTAINING PROTEIN"/>
    <property type="match status" value="1"/>
</dbReference>
<dbReference type="OrthoDB" id="9443437at2759"/>
<feature type="chain" id="PRO_5036505425" evidence="7">
    <location>
        <begin position="22"/>
        <end position="126"/>
    </location>
</feature>
<dbReference type="Proteomes" id="UP000886611">
    <property type="component" value="Unassembled WGS sequence"/>
</dbReference>
<dbReference type="InterPro" id="IPR022353">
    <property type="entry name" value="Insulin_CS"/>
</dbReference>
<dbReference type="SUPFAM" id="SSF56994">
    <property type="entry name" value="Insulin-like"/>
    <property type="match status" value="1"/>
</dbReference>
<reference evidence="9 10" key="1">
    <citation type="journal article" date="2021" name="Cell">
        <title>Tracing the genetic footprints of vertebrate landing in non-teleost ray-finned fishes.</title>
        <authorList>
            <person name="Bi X."/>
            <person name="Wang K."/>
            <person name="Yang L."/>
            <person name="Pan H."/>
            <person name="Jiang H."/>
            <person name="Wei Q."/>
            <person name="Fang M."/>
            <person name="Yu H."/>
            <person name="Zhu C."/>
            <person name="Cai Y."/>
            <person name="He Y."/>
            <person name="Gan X."/>
            <person name="Zeng H."/>
            <person name="Yu D."/>
            <person name="Zhu Y."/>
            <person name="Jiang H."/>
            <person name="Qiu Q."/>
            <person name="Yang H."/>
            <person name="Zhang Y.E."/>
            <person name="Wang W."/>
            <person name="Zhu M."/>
            <person name="He S."/>
            <person name="Zhang G."/>
        </authorList>
    </citation>
    <scope>NUCLEOTIDE SEQUENCE [LARGE SCALE GENOMIC DNA]</scope>
    <source>
        <strain evidence="9">Bchr_013</strain>
    </source>
</reference>
<keyword evidence="4" id="KW-0964">Secreted</keyword>
<feature type="signal peptide" evidence="7">
    <location>
        <begin position="1"/>
        <end position="21"/>
    </location>
</feature>
<dbReference type="AlphaFoldDB" id="A0A8X8BKZ0"/>
<evidence type="ECO:0000256" key="4">
    <source>
        <dbReference type="ARBA" id="ARBA00022525"/>
    </source>
</evidence>
<comment type="caution">
    <text evidence="9">The sequence shown here is derived from an EMBL/GenBank/DDBJ whole genome shotgun (WGS) entry which is preliminary data.</text>
</comment>
<dbReference type="InterPro" id="IPR016179">
    <property type="entry name" value="Insulin-like"/>
</dbReference>
<gene>
    <name evidence="9" type="primary">Rln3_1</name>
    <name evidence="9" type="ORF">GTO96_0008791</name>
</gene>
<dbReference type="EMBL" id="JAATIS010004524">
    <property type="protein sequence ID" value="KAG2461653.1"/>
    <property type="molecule type" value="Genomic_DNA"/>
</dbReference>
<dbReference type="SMART" id="SM00078">
    <property type="entry name" value="IlGF"/>
    <property type="match status" value="1"/>
</dbReference>
<protein>
    <submittedName>
        <fullName evidence="9">REL3 protein</fullName>
    </submittedName>
</protein>
<evidence type="ECO:0000256" key="2">
    <source>
        <dbReference type="ARBA" id="ARBA00009034"/>
    </source>
</evidence>